<evidence type="ECO:0000256" key="2">
    <source>
        <dbReference type="ARBA" id="ARBA00022603"/>
    </source>
</evidence>
<reference evidence="7" key="1">
    <citation type="journal article" date="2017" name="Genome Biol.">
        <title>Comparative genomics reveals high biological diversity and specific adaptations in the industrially and medically important fungal genus Aspergillus.</title>
        <authorList>
            <person name="de Vries R.P."/>
            <person name="Riley R."/>
            <person name="Wiebenga A."/>
            <person name="Aguilar-Osorio G."/>
            <person name="Amillis S."/>
            <person name="Uchima C.A."/>
            <person name="Anderluh G."/>
            <person name="Asadollahi M."/>
            <person name="Askin M."/>
            <person name="Barry K."/>
            <person name="Battaglia E."/>
            <person name="Bayram O."/>
            <person name="Benocci T."/>
            <person name="Braus-Stromeyer S.A."/>
            <person name="Caldana C."/>
            <person name="Canovas D."/>
            <person name="Cerqueira G.C."/>
            <person name="Chen F."/>
            <person name="Chen W."/>
            <person name="Choi C."/>
            <person name="Clum A."/>
            <person name="Dos Santos R.A."/>
            <person name="Damasio A.R."/>
            <person name="Diallinas G."/>
            <person name="Emri T."/>
            <person name="Fekete E."/>
            <person name="Flipphi M."/>
            <person name="Freyberg S."/>
            <person name="Gallo A."/>
            <person name="Gournas C."/>
            <person name="Habgood R."/>
            <person name="Hainaut M."/>
            <person name="Harispe M.L."/>
            <person name="Henrissat B."/>
            <person name="Hilden K.S."/>
            <person name="Hope R."/>
            <person name="Hossain A."/>
            <person name="Karabika E."/>
            <person name="Karaffa L."/>
            <person name="Karanyi Z."/>
            <person name="Krasevec N."/>
            <person name="Kuo A."/>
            <person name="Kusch H."/>
            <person name="LaButti K."/>
            <person name="Lagendijk E.L."/>
            <person name="Lapidus A."/>
            <person name="Levasseur A."/>
            <person name="Lindquist E."/>
            <person name="Lipzen A."/>
            <person name="Logrieco A.F."/>
            <person name="MacCabe A."/>
            <person name="Maekelae M.R."/>
            <person name="Malavazi I."/>
            <person name="Melin P."/>
            <person name="Meyer V."/>
            <person name="Mielnichuk N."/>
            <person name="Miskei M."/>
            <person name="Molnar A.P."/>
            <person name="Mule G."/>
            <person name="Ngan C.Y."/>
            <person name="Orejas M."/>
            <person name="Orosz E."/>
            <person name="Ouedraogo J.P."/>
            <person name="Overkamp K.M."/>
            <person name="Park H.-S."/>
            <person name="Perrone G."/>
            <person name="Piumi F."/>
            <person name="Punt P.J."/>
            <person name="Ram A.F."/>
            <person name="Ramon A."/>
            <person name="Rauscher S."/>
            <person name="Record E."/>
            <person name="Riano-Pachon D.M."/>
            <person name="Robert V."/>
            <person name="Roehrig J."/>
            <person name="Ruller R."/>
            <person name="Salamov A."/>
            <person name="Salih N.S."/>
            <person name="Samson R.A."/>
            <person name="Sandor E."/>
            <person name="Sanguinetti M."/>
            <person name="Schuetze T."/>
            <person name="Sepcic K."/>
            <person name="Shelest E."/>
            <person name="Sherlock G."/>
            <person name="Sophianopoulou V."/>
            <person name="Squina F.M."/>
            <person name="Sun H."/>
            <person name="Susca A."/>
            <person name="Todd R.B."/>
            <person name="Tsang A."/>
            <person name="Unkles S.E."/>
            <person name="van de Wiele N."/>
            <person name="van Rossen-Uffink D."/>
            <person name="Oliveira J.V."/>
            <person name="Vesth T.C."/>
            <person name="Visser J."/>
            <person name="Yu J.-H."/>
            <person name="Zhou M."/>
            <person name="Andersen M.R."/>
            <person name="Archer D.B."/>
            <person name="Baker S.E."/>
            <person name="Benoit I."/>
            <person name="Brakhage A.A."/>
            <person name="Braus G.H."/>
            <person name="Fischer R."/>
            <person name="Frisvad J.C."/>
            <person name="Goldman G.H."/>
            <person name="Houbraken J."/>
            <person name="Oakley B."/>
            <person name="Pocsi I."/>
            <person name="Scazzocchio C."/>
            <person name="Seiboth B."/>
            <person name="vanKuyk P.A."/>
            <person name="Wortman J."/>
            <person name="Dyer P.S."/>
            <person name="Grigoriev I.V."/>
        </authorList>
    </citation>
    <scope>NUCLEOTIDE SEQUENCE [LARGE SCALE GENOMIC DNA]</scope>
    <source>
        <strain evidence="7">CBS 583.65</strain>
    </source>
</reference>
<dbReference type="PANTHER" id="PTHR43397">
    <property type="entry name" value="ERGOTHIONEINE BIOSYNTHESIS PROTEIN 1"/>
    <property type="match status" value="1"/>
</dbReference>
<proteinExistence type="inferred from homology"/>
<dbReference type="NCBIfam" id="TIGR03439">
    <property type="entry name" value="methyl_EasF"/>
    <property type="match status" value="1"/>
</dbReference>
<dbReference type="GeneID" id="63727572"/>
<evidence type="ECO:0000313" key="7">
    <source>
        <dbReference type="Proteomes" id="UP000184073"/>
    </source>
</evidence>
<dbReference type="GO" id="GO:0008168">
    <property type="term" value="F:methyltransferase activity"/>
    <property type="evidence" value="ECO:0007669"/>
    <property type="project" value="UniProtKB-KW"/>
</dbReference>
<feature type="domain" description="Histidine-specific methyltransferase SAM-dependent" evidence="5">
    <location>
        <begin position="31"/>
        <end position="350"/>
    </location>
</feature>
<dbReference type="AlphaFoldDB" id="A0A1L9Q3W2"/>
<dbReference type="Proteomes" id="UP000184073">
    <property type="component" value="Unassembled WGS sequence"/>
</dbReference>
<dbReference type="STRING" id="1036611.A0A1L9Q3W2"/>
<keyword evidence="4" id="KW-0949">S-adenosyl-L-methionine</keyword>
<dbReference type="RefSeq" id="XP_040674227.1">
    <property type="nucleotide sequence ID" value="XM_040812061.1"/>
</dbReference>
<dbReference type="InterPro" id="IPR017804">
    <property type="entry name" value="MeTrfase_EgtD-like"/>
</dbReference>
<sequence length="371" mass="41349">MTVSQNCSLGGCNVPAIDDIRSPTNAIEPDMRAQIVLSLKQAEPVLPSMLIWDDTGPSLFENLTQQPTYYPFHEELAILTRWADEMARQVKPGSLLLELGCGDLTKTRVLLSAFERCQRPITYYALDISERDLTRGLRRLSQVFRQSRYVQVHGLLGSYEDGMQWLATDAGDTGVPEAVKAQGVTVLWVGNSLANYSRTEAGALLDGFVRSCGLRHLPCQFFLGLDSCQDLDKMGACYDLSPGSPLETLIMHGLRTANKYLGSKVFDLRKWSAHAHYELRDHTLYIYYVPTHDKRLLVDGCVQNLEDRILAITSGKWLLSDIEEMCSAAGLQISKSWWSESQHYGFHAIQPATTETGLMAKTGILQPASRG</sequence>
<keyword evidence="3" id="KW-0808">Transferase</keyword>
<dbReference type="EMBL" id="KV878140">
    <property type="protein sequence ID" value="OJJ08465.1"/>
    <property type="molecule type" value="Genomic_DNA"/>
</dbReference>
<dbReference type="Pfam" id="PF10017">
    <property type="entry name" value="Methyltransf_33"/>
    <property type="match status" value="1"/>
</dbReference>
<gene>
    <name evidence="6" type="ORF">ASPVEDRAFT_401363</name>
</gene>
<dbReference type="InterPro" id="IPR051128">
    <property type="entry name" value="EgtD_Methyltrsf_superfamily"/>
</dbReference>
<dbReference type="SUPFAM" id="SSF53335">
    <property type="entry name" value="S-adenosyl-L-methionine-dependent methyltransferases"/>
    <property type="match status" value="1"/>
</dbReference>
<dbReference type="InterPro" id="IPR017805">
    <property type="entry name" value="SAM_MeTrfase_EasF-type_put"/>
</dbReference>
<accession>A0A1L9Q3W2</accession>
<dbReference type="InterPro" id="IPR019257">
    <property type="entry name" value="MeTrfase_dom"/>
</dbReference>
<keyword evidence="2" id="KW-0489">Methyltransferase</keyword>
<protein>
    <recommendedName>
        <fullName evidence="5">Histidine-specific methyltransferase SAM-dependent domain-containing protein</fullName>
    </recommendedName>
</protein>
<name>A0A1L9Q3W2_ASPVE</name>
<evidence type="ECO:0000313" key="6">
    <source>
        <dbReference type="EMBL" id="OJJ08465.1"/>
    </source>
</evidence>
<dbReference type="VEuPathDB" id="FungiDB:ASPVEDRAFT_401363"/>
<dbReference type="PANTHER" id="PTHR43397:SF2">
    <property type="entry name" value="HISTIDINE-SPECIFIC METHYLTRANSFERASE SAM-DEPENDENT DOMAIN-CONTAINING PROTEIN"/>
    <property type="match status" value="1"/>
</dbReference>
<dbReference type="OrthoDB" id="659at2759"/>
<comment type="similarity">
    <text evidence="1">Belongs to the methyltransferase superfamily.</text>
</comment>
<dbReference type="Gene3D" id="3.40.50.150">
    <property type="entry name" value="Vaccinia Virus protein VP39"/>
    <property type="match status" value="1"/>
</dbReference>
<organism evidence="6 7">
    <name type="scientific">Aspergillus versicolor CBS 583.65</name>
    <dbReference type="NCBI Taxonomy" id="1036611"/>
    <lineage>
        <taxon>Eukaryota</taxon>
        <taxon>Fungi</taxon>
        <taxon>Dikarya</taxon>
        <taxon>Ascomycota</taxon>
        <taxon>Pezizomycotina</taxon>
        <taxon>Eurotiomycetes</taxon>
        <taxon>Eurotiomycetidae</taxon>
        <taxon>Eurotiales</taxon>
        <taxon>Aspergillaceae</taxon>
        <taxon>Aspergillus</taxon>
        <taxon>Aspergillus subgen. Nidulantes</taxon>
    </lineage>
</organism>
<dbReference type="GO" id="GO:0032259">
    <property type="term" value="P:methylation"/>
    <property type="evidence" value="ECO:0007669"/>
    <property type="project" value="UniProtKB-KW"/>
</dbReference>
<evidence type="ECO:0000256" key="4">
    <source>
        <dbReference type="ARBA" id="ARBA00022691"/>
    </source>
</evidence>
<evidence type="ECO:0000259" key="5">
    <source>
        <dbReference type="Pfam" id="PF10017"/>
    </source>
</evidence>
<evidence type="ECO:0000256" key="1">
    <source>
        <dbReference type="ARBA" id="ARBA00008361"/>
    </source>
</evidence>
<dbReference type="PIRSF" id="PIRSF018005">
    <property type="entry name" value="UCP018005"/>
    <property type="match status" value="1"/>
</dbReference>
<keyword evidence="7" id="KW-1185">Reference proteome</keyword>
<dbReference type="InterPro" id="IPR029063">
    <property type="entry name" value="SAM-dependent_MTases_sf"/>
</dbReference>
<evidence type="ECO:0000256" key="3">
    <source>
        <dbReference type="ARBA" id="ARBA00022679"/>
    </source>
</evidence>